<evidence type="ECO:0000256" key="16">
    <source>
        <dbReference type="RuleBase" id="RU003515"/>
    </source>
</evidence>
<keyword evidence="9 14" id="KW-0540">Nuclease</keyword>
<keyword evidence="13 14" id="KW-0464">Manganese</keyword>
<evidence type="ECO:0000313" key="18">
    <source>
        <dbReference type="EMBL" id="MBE9403653.1"/>
    </source>
</evidence>
<sequence length="246" mass="25970">MTIQTLPSAIPTLDLELALATRCGPGPRIVVGIDEVGRGALAGPVAVGACAIEVTGGRAVALPEGVRDSKALTARRRELLVEPIRTAARSTAVGWSEPAEIDELGIMRALTLAALRAIDALEVTADAIILDGSVDVLTPDLSRRAVPCPRVELRVKADRDCASTAAASILAKVARDQRMTELDALAPAYGWAANKGYGSAVHRRAIQDHGPTAHHRRSWNLGGRAPVLPGVLWDDQSSPQPGKERR</sequence>
<evidence type="ECO:0000256" key="3">
    <source>
        <dbReference type="ARBA" id="ARBA00004065"/>
    </source>
</evidence>
<evidence type="ECO:0000256" key="15">
    <source>
        <dbReference type="PROSITE-ProRule" id="PRU01319"/>
    </source>
</evidence>
<keyword evidence="11 14" id="KW-0255">Endonuclease</keyword>
<feature type="domain" description="RNase H type-2" evidence="17">
    <location>
        <begin position="28"/>
        <end position="231"/>
    </location>
</feature>
<evidence type="ECO:0000256" key="9">
    <source>
        <dbReference type="ARBA" id="ARBA00022722"/>
    </source>
</evidence>
<evidence type="ECO:0000259" key="17">
    <source>
        <dbReference type="PROSITE" id="PS51975"/>
    </source>
</evidence>
<dbReference type="RefSeq" id="WP_193865406.1">
    <property type="nucleotide sequence ID" value="NZ_JADEYR010000004.1"/>
</dbReference>
<proteinExistence type="inferred from homology"/>
<keyword evidence="8 14" id="KW-0963">Cytoplasm</keyword>
<evidence type="ECO:0000313" key="19">
    <source>
        <dbReference type="Proteomes" id="UP000644727"/>
    </source>
</evidence>
<name>A0ABR9W0M0_9MICO</name>
<evidence type="ECO:0000256" key="4">
    <source>
        <dbReference type="ARBA" id="ARBA00004496"/>
    </source>
</evidence>
<comment type="similarity">
    <text evidence="5 14 16">Belongs to the RNase HII family.</text>
</comment>
<evidence type="ECO:0000256" key="5">
    <source>
        <dbReference type="ARBA" id="ARBA00007383"/>
    </source>
</evidence>
<dbReference type="GO" id="GO:0004523">
    <property type="term" value="F:RNA-DNA hybrid ribonuclease activity"/>
    <property type="evidence" value="ECO:0007669"/>
    <property type="project" value="UniProtKB-EC"/>
</dbReference>
<dbReference type="InterPro" id="IPR001352">
    <property type="entry name" value="RNase_HII/HIII"/>
</dbReference>
<evidence type="ECO:0000256" key="6">
    <source>
        <dbReference type="ARBA" id="ARBA00012180"/>
    </source>
</evidence>
<dbReference type="PANTHER" id="PTHR10954:SF18">
    <property type="entry name" value="RIBONUCLEASE HII"/>
    <property type="match status" value="1"/>
</dbReference>
<evidence type="ECO:0000256" key="7">
    <source>
        <dbReference type="ARBA" id="ARBA00019179"/>
    </source>
</evidence>
<feature type="binding site" evidence="14 15">
    <location>
        <position position="35"/>
    </location>
    <ligand>
        <name>a divalent metal cation</name>
        <dbReference type="ChEBI" id="CHEBI:60240"/>
    </ligand>
</feature>
<keyword evidence="12 14" id="KW-0378">Hydrolase</keyword>
<evidence type="ECO:0000256" key="12">
    <source>
        <dbReference type="ARBA" id="ARBA00022801"/>
    </source>
</evidence>
<dbReference type="PROSITE" id="PS51975">
    <property type="entry name" value="RNASE_H_2"/>
    <property type="match status" value="1"/>
</dbReference>
<dbReference type="InterPro" id="IPR022898">
    <property type="entry name" value="RNase_HII"/>
</dbReference>
<dbReference type="EC" id="3.1.26.4" evidence="6 14"/>
<dbReference type="Pfam" id="PF01351">
    <property type="entry name" value="RNase_HII"/>
    <property type="match status" value="1"/>
</dbReference>
<keyword evidence="19" id="KW-1185">Reference proteome</keyword>
<evidence type="ECO:0000256" key="1">
    <source>
        <dbReference type="ARBA" id="ARBA00000077"/>
    </source>
</evidence>
<keyword evidence="10 14" id="KW-0479">Metal-binding</keyword>
<comment type="cofactor">
    <cofactor evidence="2">
        <name>Mg(2+)</name>
        <dbReference type="ChEBI" id="CHEBI:18420"/>
    </cofactor>
</comment>
<evidence type="ECO:0000256" key="13">
    <source>
        <dbReference type="ARBA" id="ARBA00023211"/>
    </source>
</evidence>
<dbReference type="InterPro" id="IPR024567">
    <property type="entry name" value="RNase_HII/HIII_dom"/>
</dbReference>
<comment type="caution">
    <text evidence="18">The sequence shown here is derived from an EMBL/GenBank/DDBJ whole genome shotgun (WGS) entry which is preliminary data.</text>
</comment>
<dbReference type="PANTHER" id="PTHR10954">
    <property type="entry name" value="RIBONUCLEASE H2 SUBUNIT A"/>
    <property type="match status" value="1"/>
</dbReference>
<feature type="binding site" evidence="14 15">
    <location>
        <position position="131"/>
    </location>
    <ligand>
        <name>a divalent metal cation</name>
        <dbReference type="ChEBI" id="CHEBI:60240"/>
    </ligand>
</feature>
<dbReference type="InterPro" id="IPR012337">
    <property type="entry name" value="RNaseH-like_sf"/>
</dbReference>
<comment type="function">
    <text evidence="3 14 16">Endonuclease that specifically degrades the RNA of RNA-DNA hybrids.</text>
</comment>
<evidence type="ECO:0000256" key="8">
    <source>
        <dbReference type="ARBA" id="ARBA00022490"/>
    </source>
</evidence>
<evidence type="ECO:0000256" key="11">
    <source>
        <dbReference type="ARBA" id="ARBA00022759"/>
    </source>
</evidence>
<protein>
    <recommendedName>
        <fullName evidence="7 14">Ribonuclease HII</fullName>
        <shortName evidence="14">RNase HII</shortName>
        <ecNumber evidence="6 14">3.1.26.4</ecNumber>
    </recommendedName>
</protein>
<evidence type="ECO:0000256" key="14">
    <source>
        <dbReference type="HAMAP-Rule" id="MF_00052"/>
    </source>
</evidence>
<dbReference type="CDD" id="cd07182">
    <property type="entry name" value="RNase_HII_bacteria_HII_like"/>
    <property type="match status" value="1"/>
</dbReference>
<reference evidence="18 19" key="1">
    <citation type="submission" date="2020-10" db="EMBL/GenBank/DDBJ databases">
        <title>Draft genome and description of Brachybacterium epidermidis sp nov.</title>
        <authorList>
            <person name="Boxberger M."/>
            <person name="La Scola B."/>
        </authorList>
    </citation>
    <scope>NUCLEOTIDE SEQUENCE [LARGE SCALE GENOMIC DNA]</scope>
    <source>
        <strain evidence="18 19">Marseille-Q2903</strain>
    </source>
</reference>
<comment type="cofactor">
    <cofactor evidence="14 15">
        <name>Mn(2+)</name>
        <dbReference type="ChEBI" id="CHEBI:29035"/>
    </cofactor>
    <cofactor evidence="14 15">
        <name>Mg(2+)</name>
        <dbReference type="ChEBI" id="CHEBI:18420"/>
    </cofactor>
    <text evidence="14 15">Manganese or magnesium. Binds 1 divalent metal ion per monomer in the absence of substrate. May bind a second metal ion after substrate binding.</text>
</comment>
<dbReference type="Proteomes" id="UP000644727">
    <property type="component" value="Unassembled WGS sequence"/>
</dbReference>
<dbReference type="EMBL" id="JADEYR010000004">
    <property type="protein sequence ID" value="MBE9403653.1"/>
    <property type="molecule type" value="Genomic_DNA"/>
</dbReference>
<dbReference type="HAMAP" id="MF_00052_B">
    <property type="entry name" value="RNase_HII_B"/>
    <property type="match status" value="1"/>
</dbReference>
<dbReference type="NCBIfam" id="NF000595">
    <property type="entry name" value="PRK00015.1-3"/>
    <property type="match status" value="1"/>
</dbReference>
<comment type="catalytic activity">
    <reaction evidence="1 14 15 16">
        <text>Endonucleolytic cleavage to 5'-phosphomonoester.</text>
        <dbReference type="EC" id="3.1.26.4"/>
    </reaction>
</comment>
<dbReference type="InterPro" id="IPR036397">
    <property type="entry name" value="RNaseH_sf"/>
</dbReference>
<dbReference type="Gene3D" id="3.30.420.10">
    <property type="entry name" value="Ribonuclease H-like superfamily/Ribonuclease H"/>
    <property type="match status" value="1"/>
</dbReference>
<dbReference type="SUPFAM" id="SSF53098">
    <property type="entry name" value="Ribonuclease H-like"/>
    <property type="match status" value="1"/>
</dbReference>
<gene>
    <name evidence="14" type="primary">rnhB</name>
    <name evidence="18" type="ORF">IOE58_05450</name>
</gene>
<evidence type="ECO:0000256" key="10">
    <source>
        <dbReference type="ARBA" id="ARBA00022723"/>
    </source>
</evidence>
<feature type="binding site" evidence="14 15">
    <location>
        <position position="34"/>
    </location>
    <ligand>
        <name>a divalent metal cation</name>
        <dbReference type="ChEBI" id="CHEBI:60240"/>
    </ligand>
</feature>
<organism evidence="18 19">
    <name type="scientific">Brachybacterium epidermidis</name>
    <dbReference type="NCBI Taxonomy" id="2781983"/>
    <lineage>
        <taxon>Bacteria</taxon>
        <taxon>Bacillati</taxon>
        <taxon>Actinomycetota</taxon>
        <taxon>Actinomycetes</taxon>
        <taxon>Micrococcales</taxon>
        <taxon>Dermabacteraceae</taxon>
        <taxon>Brachybacterium</taxon>
    </lineage>
</organism>
<accession>A0ABR9W0M0</accession>
<evidence type="ECO:0000256" key="2">
    <source>
        <dbReference type="ARBA" id="ARBA00001946"/>
    </source>
</evidence>
<comment type="subcellular location">
    <subcellularLocation>
        <location evidence="4 14">Cytoplasm</location>
    </subcellularLocation>
</comment>